<dbReference type="Pfam" id="PF13921">
    <property type="entry name" value="Myb_DNA-bind_6"/>
    <property type="match status" value="1"/>
</dbReference>
<evidence type="ECO:0000313" key="3">
    <source>
        <dbReference type="EMBL" id="KAK3058090.1"/>
    </source>
</evidence>
<dbReference type="InterPro" id="IPR001005">
    <property type="entry name" value="SANT/Myb"/>
</dbReference>
<dbReference type="CDD" id="cd00167">
    <property type="entry name" value="SANT"/>
    <property type="match status" value="1"/>
</dbReference>
<dbReference type="AlphaFoldDB" id="A0AAJ0GIE9"/>
<organism evidence="3 4">
    <name type="scientific">Extremus antarcticus</name>
    <dbReference type="NCBI Taxonomy" id="702011"/>
    <lineage>
        <taxon>Eukaryota</taxon>
        <taxon>Fungi</taxon>
        <taxon>Dikarya</taxon>
        <taxon>Ascomycota</taxon>
        <taxon>Pezizomycotina</taxon>
        <taxon>Dothideomycetes</taxon>
        <taxon>Dothideomycetidae</taxon>
        <taxon>Mycosphaerellales</taxon>
        <taxon>Extremaceae</taxon>
        <taxon>Extremus</taxon>
    </lineage>
</organism>
<evidence type="ECO:0000256" key="1">
    <source>
        <dbReference type="SAM" id="MobiDB-lite"/>
    </source>
</evidence>
<proteinExistence type="predicted"/>
<comment type="caution">
    <text evidence="3">The sequence shown here is derived from an EMBL/GenBank/DDBJ whole genome shotgun (WGS) entry which is preliminary data.</text>
</comment>
<feature type="region of interest" description="Disordered" evidence="1">
    <location>
        <begin position="137"/>
        <end position="160"/>
    </location>
</feature>
<evidence type="ECO:0000259" key="2">
    <source>
        <dbReference type="PROSITE" id="PS50090"/>
    </source>
</evidence>
<keyword evidence="4" id="KW-1185">Reference proteome</keyword>
<dbReference type="EMBL" id="JAWDJX010000002">
    <property type="protein sequence ID" value="KAK3058090.1"/>
    <property type="molecule type" value="Genomic_DNA"/>
</dbReference>
<feature type="domain" description="Myb-like" evidence="2">
    <location>
        <begin position="27"/>
        <end position="77"/>
    </location>
</feature>
<accession>A0AAJ0GIE9</accession>
<protein>
    <recommendedName>
        <fullName evidence="2">Myb-like domain-containing protein</fullName>
    </recommendedName>
</protein>
<evidence type="ECO:0000313" key="4">
    <source>
        <dbReference type="Proteomes" id="UP001271007"/>
    </source>
</evidence>
<dbReference type="InterPro" id="IPR009057">
    <property type="entry name" value="Homeodomain-like_sf"/>
</dbReference>
<dbReference type="PROSITE" id="PS50090">
    <property type="entry name" value="MYB_LIKE"/>
    <property type="match status" value="1"/>
</dbReference>
<dbReference type="Proteomes" id="UP001271007">
    <property type="component" value="Unassembled WGS sequence"/>
</dbReference>
<dbReference type="SUPFAM" id="SSF46689">
    <property type="entry name" value="Homeodomain-like"/>
    <property type="match status" value="1"/>
</dbReference>
<gene>
    <name evidence="3" type="ORF">LTR09_001167</name>
</gene>
<reference evidence="3" key="1">
    <citation type="submission" date="2023-04" db="EMBL/GenBank/DDBJ databases">
        <title>Black Yeasts Isolated from many extreme environments.</title>
        <authorList>
            <person name="Coleine C."/>
            <person name="Stajich J.E."/>
            <person name="Selbmann L."/>
        </authorList>
    </citation>
    <scope>NUCLEOTIDE SEQUENCE</scope>
    <source>
        <strain evidence="3">CCFEE 5312</strain>
    </source>
</reference>
<feature type="region of interest" description="Disordered" evidence="1">
    <location>
        <begin position="251"/>
        <end position="292"/>
    </location>
</feature>
<sequence>MPKESRTHVCNYGPVSAPYPTTTASAASSRNAAIWSAGDDEILLQARASGLNWGPISTKHFPGKTPNACRKRHERLIEKRHGEDWDAPKLDLLAQEYAMVRKEMWEILGARLGEKWTLVESKCMEKGLKTLLSTARTAHKRNSASQNGSYDDQGTDHLSDSGIGFSDAEMEVDDVAPSGKHATWPIHAETAQHSHHEHVRSRSLPQALPSLRPLPLYQPPPPLPMLNTQRRAYDLEAPMTTSPATMSFIRHTASHRHSPDSQNGRGGMSIQSVLSPAPQDDETVTRATSQRH</sequence>
<dbReference type="Gene3D" id="1.10.10.60">
    <property type="entry name" value="Homeodomain-like"/>
    <property type="match status" value="1"/>
</dbReference>
<feature type="compositionally biased region" description="Polar residues" evidence="1">
    <location>
        <begin position="143"/>
        <end position="152"/>
    </location>
</feature>
<name>A0AAJ0GIE9_9PEZI</name>